<sequence>SRISLNMGSFLQTVLFVAFNKVCTAQYFVWYLALLPLALGQLKPAVNKTWLATLGVLWLLTEGLWLFFAYKLEFEGKNTFIELFGASSLFFAVHIAIVCTFIANFDWHKQPAPKGDLKLAELLGRKRGRLGIAFEFKLFVMRPQPAALLLIVNCLSLSMAVRAPVDGIAGKTLIPGQLLSFETAVPGDVIDYAIDAESLEPNRGYEVRTSMPGQAPMSTFFVLSATKARDPAVEVDDFKIVFSTDGNGTIIGAGEPDSTLRSAASWGETTGNAAGHFELKFKPVL</sequence>
<dbReference type="PANTHER" id="PTHR12886:SF0">
    <property type="entry name" value="GPI MANNOSYLTRANSFERASE 1"/>
    <property type="match status" value="1"/>
</dbReference>
<keyword evidence="6 11" id="KW-0808">Transferase</keyword>
<dbReference type="GO" id="GO:0005789">
    <property type="term" value="C:endoplasmic reticulum membrane"/>
    <property type="evidence" value="ECO:0007669"/>
    <property type="project" value="UniProtKB-SubCell"/>
</dbReference>
<keyword evidence="10 11" id="KW-0472">Membrane</keyword>
<name>A0A7J6U8E5_PEROL</name>
<evidence type="ECO:0000256" key="10">
    <source>
        <dbReference type="ARBA" id="ARBA00023136"/>
    </source>
</evidence>
<evidence type="ECO:0000256" key="11">
    <source>
        <dbReference type="RuleBase" id="RU365064"/>
    </source>
</evidence>
<feature type="non-terminal residue" evidence="12">
    <location>
        <position position="285"/>
    </location>
</feature>
<reference evidence="12 13" key="1">
    <citation type="submission" date="2020-04" db="EMBL/GenBank/DDBJ databases">
        <title>Perkinsus olseni comparative genomics.</title>
        <authorList>
            <person name="Bogema D.R."/>
        </authorList>
    </citation>
    <scope>NUCLEOTIDE SEQUENCE [LARGE SCALE GENOMIC DNA]</scope>
    <source>
        <strain evidence="12">ATCC PRA-205</strain>
    </source>
</reference>
<accession>A0A7J6U8E5</accession>
<evidence type="ECO:0000256" key="1">
    <source>
        <dbReference type="ARBA" id="ARBA00004477"/>
    </source>
</evidence>
<comment type="subcellular location">
    <subcellularLocation>
        <location evidence="1 11">Endoplasmic reticulum membrane</location>
        <topology evidence="1 11">Multi-pass membrane protein</topology>
    </subcellularLocation>
</comment>
<evidence type="ECO:0000256" key="3">
    <source>
        <dbReference type="ARBA" id="ARBA00011071"/>
    </source>
</evidence>
<keyword evidence="8 11" id="KW-0256">Endoplasmic reticulum</keyword>
<keyword evidence="5 11" id="KW-0328">Glycosyltransferase</keyword>
<dbReference type="UniPathway" id="UPA00196"/>
<dbReference type="GO" id="GO:1990529">
    <property type="term" value="C:glycosylphosphatidylinositol-mannosyltransferase I complex"/>
    <property type="evidence" value="ECO:0007669"/>
    <property type="project" value="TreeGrafter"/>
</dbReference>
<evidence type="ECO:0000256" key="5">
    <source>
        <dbReference type="ARBA" id="ARBA00022676"/>
    </source>
</evidence>
<dbReference type="Proteomes" id="UP000574390">
    <property type="component" value="Unassembled WGS sequence"/>
</dbReference>
<evidence type="ECO:0000256" key="6">
    <source>
        <dbReference type="ARBA" id="ARBA00022679"/>
    </source>
</evidence>
<evidence type="ECO:0000313" key="12">
    <source>
        <dbReference type="EMBL" id="KAF4753994.1"/>
    </source>
</evidence>
<dbReference type="GO" id="GO:0051751">
    <property type="term" value="F:alpha-1,4-mannosyltransferase activity"/>
    <property type="evidence" value="ECO:0007669"/>
    <property type="project" value="InterPro"/>
</dbReference>
<evidence type="ECO:0000256" key="7">
    <source>
        <dbReference type="ARBA" id="ARBA00022692"/>
    </source>
</evidence>
<comment type="function">
    <text evidence="11">Catalytic subunit of the glycosylphosphatidylinositol-mannosyltransferase I complex which catalyzes the transfer of the first mannose, via an alpha-1,4 bond from a dolichol-phosphate-mannose (Dol-P-Man) to the glucosaminyl acyl phosphatidylinositol (GlcN-(acyl)PI) intermediate to generate alpha-D-Man-(1-&gt;4)-alpha-D-GlcN-(1-&gt;6)-(1-radyl,2-acyl-sn-glycero-3-phospho)-2-acyl-inositol and participates in the sixth step of the glycosylphosphatidylinositol-anchor biosynthesis.</text>
</comment>
<keyword evidence="7 11" id="KW-0812">Transmembrane</keyword>
<comment type="pathway">
    <text evidence="2 11">Glycolipid biosynthesis; glycosylphosphatidylinositol-anchor biosynthesis.</text>
</comment>
<dbReference type="EMBL" id="JABANM010001607">
    <property type="protein sequence ID" value="KAF4753994.1"/>
    <property type="molecule type" value="Genomic_DNA"/>
</dbReference>
<gene>
    <name evidence="12" type="ORF">FOZ62_002870</name>
</gene>
<dbReference type="Pfam" id="PF05007">
    <property type="entry name" value="Mannosyl_trans"/>
    <property type="match status" value="1"/>
</dbReference>
<organism evidence="12 13">
    <name type="scientific">Perkinsus olseni</name>
    <name type="common">Perkinsus atlanticus</name>
    <dbReference type="NCBI Taxonomy" id="32597"/>
    <lineage>
        <taxon>Eukaryota</taxon>
        <taxon>Sar</taxon>
        <taxon>Alveolata</taxon>
        <taxon>Perkinsozoa</taxon>
        <taxon>Perkinsea</taxon>
        <taxon>Perkinsida</taxon>
        <taxon>Perkinsidae</taxon>
        <taxon>Perkinsus</taxon>
    </lineage>
</organism>
<keyword evidence="9 11" id="KW-1133">Transmembrane helix</keyword>
<dbReference type="GO" id="GO:0004376">
    <property type="term" value="F:GPI mannosyltransferase activity"/>
    <property type="evidence" value="ECO:0007669"/>
    <property type="project" value="InterPro"/>
</dbReference>
<evidence type="ECO:0000256" key="2">
    <source>
        <dbReference type="ARBA" id="ARBA00004687"/>
    </source>
</evidence>
<keyword evidence="4 11" id="KW-0337">GPI-anchor biosynthesis</keyword>
<evidence type="ECO:0000256" key="8">
    <source>
        <dbReference type="ARBA" id="ARBA00022824"/>
    </source>
</evidence>
<comment type="caution">
    <text evidence="11">Lacks conserved residue(s) required for the propagation of feature annotation.</text>
</comment>
<evidence type="ECO:0000256" key="9">
    <source>
        <dbReference type="ARBA" id="ARBA00022989"/>
    </source>
</evidence>
<evidence type="ECO:0000256" key="4">
    <source>
        <dbReference type="ARBA" id="ARBA00022502"/>
    </source>
</evidence>
<dbReference type="EC" id="2.4.1.-" evidence="11"/>
<protein>
    <recommendedName>
        <fullName evidence="11">GPI mannosyltransferase 1</fullName>
        <ecNumber evidence="11">2.4.1.-</ecNumber>
    </recommendedName>
    <alternativeName>
        <fullName evidence="11">GPI mannosyltransferase I</fullName>
    </alternativeName>
</protein>
<dbReference type="GO" id="GO:0006506">
    <property type="term" value="P:GPI anchor biosynthetic process"/>
    <property type="evidence" value="ECO:0007669"/>
    <property type="project" value="UniProtKB-UniPathway"/>
</dbReference>
<evidence type="ECO:0000313" key="13">
    <source>
        <dbReference type="Proteomes" id="UP000574390"/>
    </source>
</evidence>
<comment type="caution">
    <text evidence="12">The sequence shown here is derived from an EMBL/GenBank/DDBJ whole genome shotgun (WGS) entry which is preliminary data.</text>
</comment>
<dbReference type="AlphaFoldDB" id="A0A7J6U8E5"/>
<proteinExistence type="inferred from homology"/>
<feature type="transmembrane region" description="Helical" evidence="11">
    <location>
        <begin position="80"/>
        <end position="103"/>
    </location>
</feature>
<dbReference type="PANTHER" id="PTHR12886">
    <property type="entry name" value="PIG-M MANNOSYLTRANSFERASE"/>
    <property type="match status" value="1"/>
</dbReference>
<feature type="transmembrane region" description="Helical" evidence="11">
    <location>
        <begin position="49"/>
        <end position="68"/>
    </location>
</feature>
<comment type="similarity">
    <text evidence="3 11">Belongs to the PIGM family.</text>
</comment>
<dbReference type="InterPro" id="IPR007704">
    <property type="entry name" value="PIG-M"/>
</dbReference>